<organism evidence="1 2">
    <name type="scientific">Trifolium medium</name>
    <dbReference type="NCBI Taxonomy" id="97028"/>
    <lineage>
        <taxon>Eukaryota</taxon>
        <taxon>Viridiplantae</taxon>
        <taxon>Streptophyta</taxon>
        <taxon>Embryophyta</taxon>
        <taxon>Tracheophyta</taxon>
        <taxon>Spermatophyta</taxon>
        <taxon>Magnoliopsida</taxon>
        <taxon>eudicotyledons</taxon>
        <taxon>Gunneridae</taxon>
        <taxon>Pentapetalae</taxon>
        <taxon>rosids</taxon>
        <taxon>fabids</taxon>
        <taxon>Fabales</taxon>
        <taxon>Fabaceae</taxon>
        <taxon>Papilionoideae</taxon>
        <taxon>50 kb inversion clade</taxon>
        <taxon>NPAAA clade</taxon>
        <taxon>Hologalegina</taxon>
        <taxon>IRL clade</taxon>
        <taxon>Trifolieae</taxon>
        <taxon>Trifolium</taxon>
    </lineage>
</organism>
<reference evidence="1 2" key="1">
    <citation type="journal article" date="2018" name="Front. Plant Sci.">
        <title>Red Clover (Trifolium pratense) and Zigzag Clover (T. medium) - A Picture of Genomic Similarities and Differences.</title>
        <authorList>
            <person name="Dluhosova J."/>
            <person name="Istvanek J."/>
            <person name="Nedelnik J."/>
            <person name="Repkova J."/>
        </authorList>
    </citation>
    <scope>NUCLEOTIDE SEQUENCE [LARGE SCALE GENOMIC DNA]</scope>
    <source>
        <strain evidence="2">cv. 10/8</strain>
        <tissue evidence="1">Leaf</tissue>
    </source>
</reference>
<comment type="caution">
    <text evidence="1">The sequence shown here is derived from an EMBL/GenBank/DDBJ whole genome shotgun (WGS) entry which is preliminary data.</text>
</comment>
<evidence type="ECO:0000313" key="1">
    <source>
        <dbReference type="EMBL" id="MCI91121.1"/>
    </source>
</evidence>
<accession>A0A392VVY0</accession>
<name>A0A392VVY0_9FABA</name>
<feature type="non-terminal residue" evidence="1">
    <location>
        <position position="44"/>
    </location>
</feature>
<dbReference type="Proteomes" id="UP000265520">
    <property type="component" value="Unassembled WGS sequence"/>
</dbReference>
<sequence length="44" mass="5171">MREFHSAWSIVLDQIDKDDGEEEEKEKLVSVGTFAIMIRRYARA</sequence>
<dbReference type="AlphaFoldDB" id="A0A392VVY0"/>
<evidence type="ECO:0000313" key="2">
    <source>
        <dbReference type="Proteomes" id="UP000265520"/>
    </source>
</evidence>
<dbReference type="EMBL" id="LXQA011263243">
    <property type="protein sequence ID" value="MCI91121.1"/>
    <property type="molecule type" value="Genomic_DNA"/>
</dbReference>
<proteinExistence type="predicted"/>
<keyword evidence="2" id="KW-1185">Reference proteome</keyword>
<protein>
    <submittedName>
        <fullName evidence="1">Uncharacterized protein</fullName>
    </submittedName>
</protein>